<dbReference type="PANTHER" id="PTHR21310">
    <property type="entry name" value="AMINOGLYCOSIDE PHOSPHOTRANSFERASE-RELATED-RELATED"/>
    <property type="match status" value="1"/>
</dbReference>
<evidence type="ECO:0000313" key="2">
    <source>
        <dbReference type="EMBL" id="UWP86512.1"/>
    </source>
</evidence>
<dbReference type="InterPro" id="IPR002575">
    <property type="entry name" value="Aminoglycoside_PTrfase"/>
</dbReference>
<evidence type="ECO:0000259" key="1">
    <source>
        <dbReference type="Pfam" id="PF01636"/>
    </source>
</evidence>
<dbReference type="Proteomes" id="UP001059617">
    <property type="component" value="Chromosome"/>
</dbReference>
<feature type="domain" description="Aminoglycoside phosphotransferase" evidence="1">
    <location>
        <begin position="41"/>
        <end position="285"/>
    </location>
</feature>
<reference evidence="2" key="2">
    <citation type="submission" date="2022-09" db="EMBL/GenBank/DDBJ databases">
        <title>Biosynthetic gene clusters of Dactylosporangioum fulvum.</title>
        <authorList>
            <person name="Caradec T."/>
        </authorList>
    </citation>
    <scope>NUCLEOTIDE SEQUENCE</scope>
    <source>
        <strain evidence="2">NRRL B-16292</strain>
    </source>
</reference>
<dbReference type="RefSeq" id="WP_259865757.1">
    <property type="nucleotide sequence ID" value="NZ_BAAAST010000003.1"/>
</dbReference>
<name>A0ABY5W8U5_9ACTN</name>
<protein>
    <submittedName>
        <fullName evidence="2">Aminoglycoside phosphotransferase family protein</fullName>
    </submittedName>
</protein>
<dbReference type="InterPro" id="IPR011009">
    <property type="entry name" value="Kinase-like_dom_sf"/>
</dbReference>
<dbReference type="Pfam" id="PF01636">
    <property type="entry name" value="APH"/>
    <property type="match status" value="1"/>
</dbReference>
<evidence type="ECO:0000313" key="3">
    <source>
        <dbReference type="Proteomes" id="UP001059617"/>
    </source>
</evidence>
<dbReference type="PANTHER" id="PTHR21310:SF15">
    <property type="entry name" value="AMINOGLYCOSIDE PHOSPHOTRANSFERASE DOMAIN-CONTAINING PROTEIN"/>
    <property type="match status" value="1"/>
</dbReference>
<keyword evidence="3" id="KW-1185">Reference proteome</keyword>
<accession>A0ABY5W8U5</accession>
<sequence length="329" mass="36325">MEFQSIERAPEAFQQPIAEEDITAICRRVFGAHVQVSSAVELGAGMYNNTYRVQVSGQEQPVVLRVAPPAAKQFRSERELMRNEYATVPWLTSIASLMPQVVAADWSHEVIDRDYLVQTLLDGVPAPDHLGSYPRTTWPHFFRQLGEIARQVHAIRGPRFGPVAGPGYATWAQALQASFADIAADVDSVGLDAADLRTIAALVGERSVVFDEVRVPRMLAGDLWTVNVMLDAHAAEPTITGVFDLDRTWWGDPAADWTMHMALAKPGTERDAFWDSYGPLERSAEASLRAFVYQARHIGAIRLERHRLGNAEGVAGTYDDMARVQASLG</sequence>
<dbReference type="Gene3D" id="3.30.200.20">
    <property type="entry name" value="Phosphorylase Kinase, domain 1"/>
    <property type="match status" value="1"/>
</dbReference>
<dbReference type="Gene3D" id="3.90.1200.10">
    <property type="match status" value="1"/>
</dbReference>
<dbReference type="EMBL" id="CP073720">
    <property type="protein sequence ID" value="UWP86512.1"/>
    <property type="molecule type" value="Genomic_DNA"/>
</dbReference>
<gene>
    <name evidence="2" type="ORF">Dfulv_20630</name>
</gene>
<dbReference type="InterPro" id="IPR051678">
    <property type="entry name" value="AGP_Transferase"/>
</dbReference>
<proteinExistence type="predicted"/>
<reference evidence="2" key="1">
    <citation type="submission" date="2021-04" db="EMBL/GenBank/DDBJ databases">
        <authorList>
            <person name="Hartkoorn R.C."/>
            <person name="Beaudoing E."/>
            <person name="Hot D."/>
        </authorList>
    </citation>
    <scope>NUCLEOTIDE SEQUENCE</scope>
    <source>
        <strain evidence="2">NRRL B-16292</strain>
    </source>
</reference>
<dbReference type="SUPFAM" id="SSF56112">
    <property type="entry name" value="Protein kinase-like (PK-like)"/>
    <property type="match status" value="1"/>
</dbReference>
<organism evidence="2 3">
    <name type="scientific">Dactylosporangium fulvum</name>
    <dbReference type="NCBI Taxonomy" id="53359"/>
    <lineage>
        <taxon>Bacteria</taxon>
        <taxon>Bacillati</taxon>
        <taxon>Actinomycetota</taxon>
        <taxon>Actinomycetes</taxon>
        <taxon>Micromonosporales</taxon>
        <taxon>Micromonosporaceae</taxon>
        <taxon>Dactylosporangium</taxon>
    </lineage>
</organism>